<proteinExistence type="predicted"/>
<feature type="transmembrane region" description="Helical" evidence="1">
    <location>
        <begin position="416"/>
        <end position="442"/>
    </location>
</feature>
<keyword evidence="3" id="KW-1185">Reference proteome</keyword>
<dbReference type="EMBL" id="JBHSKM010000044">
    <property type="protein sequence ID" value="MFC5219679.1"/>
    <property type="molecule type" value="Genomic_DNA"/>
</dbReference>
<evidence type="ECO:0000313" key="2">
    <source>
        <dbReference type="EMBL" id="MFC5219679.1"/>
    </source>
</evidence>
<gene>
    <name evidence="2" type="ORF">ACFPQ9_38225</name>
</gene>
<dbReference type="RefSeq" id="WP_380863653.1">
    <property type="nucleotide sequence ID" value="NZ_JBHSKM010000044.1"/>
</dbReference>
<dbReference type="Proteomes" id="UP001596263">
    <property type="component" value="Unassembled WGS sequence"/>
</dbReference>
<keyword evidence="1" id="KW-0812">Transmembrane</keyword>
<evidence type="ECO:0000313" key="3">
    <source>
        <dbReference type="Proteomes" id="UP001596263"/>
    </source>
</evidence>
<evidence type="ECO:0000256" key="1">
    <source>
        <dbReference type="SAM" id="Phobius"/>
    </source>
</evidence>
<name>A0ABW0CUP2_STRCD</name>
<keyword evidence="1" id="KW-0472">Membrane</keyword>
<keyword evidence="1" id="KW-1133">Transmembrane helix</keyword>
<organism evidence="2 3">
    <name type="scientific">Streptomyces coerulescens</name>
    <dbReference type="NCBI Taxonomy" id="29304"/>
    <lineage>
        <taxon>Bacteria</taxon>
        <taxon>Bacillati</taxon>
        <taxon>Actinomycetota</taxon>
        <taxon>Actinomycetes</taxon>
        <taxon>Kitasatosporales</taxon>
        <taxon>Streptomycetaceae</taxon>
        <taxon>Streptomyces</taxon>
    </lineage>
</organism>
<protein>
    <submittedName>
        <fullName evidence="2">Uncharacterized protein</fullName>
    </submittedName>
</protein>
<reference evidence="3" key="1">
    <citation type="journal article" date="2019" name="Int. J. Syst. Evol. Microbiol.">
        <title>The Global Catalogue of Microorganisms (GCM) 10K type strain sequencing project: providing services to taxonomists for standard genome sequencing and annotation.</title>
        <authorList>
            <consortium name="The Broad Institute Genomics Platform"/>
            <consortium name="The Broad Institute Genome Sequencing Center for Infectious Disease"/>
            <person name="Wu L."/>
            <person name="Ma J."/>
        </authorList>
    </citation>
    <scope>NUCLEOTIDE SEQUENCE [LARGE SCALE GENOMIC DNA]</scope>
    <source>
        <strain evidence="3">KCTC 42586</strain>
    </source>
</reference>
<accession>A0ABW0CUP2</accession>
<sequence>MTTHLPPPHDWLLTAPWWHWPRQEVRPEQSRPALQKYATPGLVDEFLTDPQRRLVFDETADRGPGPSPAARFVPTVGTPLRKLYLATHHRHYLVAVELHCDRPGLPSPRRDDVCEAGFVVRRRRASVPAAASTEARTMLRDLALARSRLATVEKRLAQAVRARRGGLSRAHVLTEQQAAAQQKVTALQSTLHEWAEAVGVDRDLQGWRPLSVDARGDIVPLPERPCPGLRPLPGLGRWEEVGELPSELTEAVFPLHPLVPDPADTGHDATGRTLYFGVVPTGTLDLELLSTADGPALPSAEPRADRAPRFDDASVYEIRCFVRRHDPACPRRHGERDCHGRLTWSEPSEPFRLAGQLDPRGTAHRPVTVRLPNEQELRAAAGLGAAGGIRIGTPPDVRFDRAPGQGYQICSFSIPLITIVASFVLRLFLPIVVFVLQLWFLLALRICLPPSLSVDAALQAELAAKPPDFEADAAFDASIKGRVDPVFAAFATEVAAAAEGAGLDPPDTNSFTGGLKGQPPPDRFRTARSVIGGVHSLAAPKDDLRYEARVERAEVFAV</sequence>
<comment type="caution">
    <text evidence="2">The sequence shown here is derived from an EMBL/GenBank/DDBJ whole genome shotgun (WGS) entry which is preliminary data.</text>
</comment>